<dbReference type="GO" id="GO:0006526">
    <property type="term" value="P:L-arginine biosynthetic process"/>
    <property type="evidence" value="ECO:0007669"/>
    <property type="project" value="UniProtKB-KW"/>
</dbReference>
<dbReference type="GO" id="GO:0046872">
    <property type="term" value="F:metal ion binding"/>
    <property type="evidence" value="ECO:0007669"/>
    <property type="project" value="UniProtKB-KW"/>
</dbReference>
<comment type="similarity">
    <text evidence="3">Belongs to the CarB family.</text>
</comment>
<protein>
    <submittedName>
        <fullName evidence="17">Uncharacterized protein</fullName>
    </submittedName>
</protein>
<evidence type="ECO:0000259" key="15">
    <source>
        <dbReference type="PROSITE" id="PS50975"/>
    </source>
</evidence>
<dbReference type="FunFam" id="3.30.1490.20:FF:000001">
    <property type="entry name" value="Carbamoyl-phosphate synthase large chain"/>
    <property type="match status" value="1"/>
</dbReference>
<sequence length="523" mass="57458">MSNYSPLQNQKRVIVLGGGPNRIGQGIEFDYCCCHASFALKEEGYEAIMINSNPETVSTDFDTSDRLYFEPLTYEDVLHVVQKENPTGVIVQFGGQTPLNLSWRLDKAGVPILGTSVDSIDRAEDRKLFQVLLKKLKLTQPPNGTAISFIEAQKVAEEIGFPIIVRPSYVLGGRAMMIVYDDADLEEYMNKAVIASPERPILVDKFVEDAIEVDVDSVSDGKETVICGVMEHIEEAGIHSGDSACALPTFSLSKTMLDKIRKATHALAKELNVVGLMNIQYAVKGDILYVLEVNPRASRTVPFVSKATGIPWAKIATKVMIGKTLKELGIEKEVIPSYFSVKEAVFPFSRFPGVDPVLGPEMKSTGEVMGIDPDLGLAYMKAQIAAGQKLPMEGKIFISVDDKHKRSIVGFAKRIDTLGYKIVSTSGTADVLRKNSLEVEVVEKLGEGRPDILDLIKNNEIKLVINTPGDKKTKVDESKIRSEVIMRMIPIVTTLSGARATVNGLESFKKKGFSVKALQDYHV</sequence>
<evidence type="ECO:0000256" key="14">
    <source>
        <dbReference type="PROSITE-ProRule" id="PRU00409"/>
    </source>
</evidence>
<dbReference type="InterPro" id="IPR058047">
    <property type="entry name" value="CPSase_preATP-grasp"/>
</dbReference>
<dbReference type="PROSITE" id="PS51855">
    <property type="entry name" value="MGS"/>
    <property type="match status" value="1"/>
</dbReference>
<keyword evidence="7" id="KW-0479">Metal-binding</keyword>
<accession>A0A1F4SN13</accession>
<dbReference type="InterPro" id="IPR011761">
    <property type="entry name" value="ATP-grasp"/>
</dbReference>
<evidence type="ECO:0000256" key="7">
    <source>
        <dbReference type="ARBA" id="ARBA00022723"/>
    </source>
</evidence>
<dbReference type="InterPro" id="IPR005483">
    <property type="entry name" value="CPSase_dom"/>
</dbReference>
<organism evidence="17 18">
    <name type="scientific">candidate division WOR-1 bacterium RIFOXYB2_FULL_37_13</name>
    <dbReference type="NCBI Taxonomy" id="1802579"/>
    <lineage>
        <taxon>Bacteria</taxon>
        <taxon>Bacillati</taxon>
        <taxon>Saganbacteria</taxon>
    </lineage>
</organism>
<dbReference type="SUPFAM" id="SSF52440">
    <property type="entry name" value="PreATP-grasp domain"/>
    <property type="match status" value="1"/>
</dbReference>
<keyword evidence="5" id="KW-0436">Ligase</keyword>
<dbReference type="InterPro" id="IPR016185">
    <property type="entry name" value="PreATP-grasp_dom_sf"/>
</dbReference>
<dbReference type="InterPro" id="IPR033937">
    <property type="entry name" value="MGS_CPS_CarB"/>
</dbReference>
<dbReference type="CDD" id="cd01424">
    <property type="entry name" value="MGS_CPS_II"/>
    <property type="match status" value="1"/>
</dbReference>
<dbReference type="AlphaFoldDB" id="A0A1F4SN13"/>
<dbReference type="GO" id="GO:0005524">
    <property type="term" value="F:ATP binding"/>
    <property type="evidence" value="ECO:0007669"/>
    <property type="project" value="UniProtKB-UniRule"/>
</dbReference>
<keyword evidence="10" id="KW-0460">Magnesium</keyword>
<evidence type="ECO:0000256" key="3">
    <source>
        <dbReference type="ARBA" id="ARBA00009799"/>
    </source>
</evidence>
<evidence type="ECO:0000256" key="8">
    <source>
        <dbReference type="ARBA" id="ARBA00022741"/>
    </source>
</evidence>
<comment type="pathway">
    <text evidence="2">Amino-acid biosynthesis; L-arginine biosynthesis; carbamoyl phosphate from bicarbonate: step 1/1.</text>
</comment>
<evidence type="ECO:0000256" key="10">
    <source>
        <dbReference type="ARBA" id="ARBA00022842"/>
    </source>
</evidence>
<dbReference type="Pfam" id="PF02142">
    <property type="entry name" value="MGS"/>
    <property type="match status" value="1"/>
</dbReference>
<dbReference type="PROSITE" id="PS00866">
    <property type="entry name" value="CPSASE_1"/>
    <property type="match status" value="1"/>
</dbReference>
<dbReference type="PANTHER" id="PTHR11405">
    <property type="entry name" value="CARBAMOYLTRANSFERASE FAMILY MEMBER"/>
    <property type="match status" value="1"/>
</dbReference>
<name>A0A1F4SN13_UNCSA</name>
<dbReference type="NCBIfam" id="NF003671">
    <property type="entry name" value="PRK05294.1"/>
    <property type="match status" value="1"/>
</dbReference>
<keyword evidence="8 14" id="KW-0547">Nucleotide-binding</keyword>
<evidence type="ECO:0000256" key="5">
    <source>
        <dbReference type="ARBA" id="ARBA00022598"/>
    </source>
</evidence>
<dbReference type="SUPFAM" id="SSF52335">
    <property type="entry name" value="Methylglyoxal synthase-like"/>
    <property type="match status" value="1"/>
</dbReference>
<keyword evidence="11" id="KW-0665">Pyrimidine biosynthesis</keyword>
<dbReference type="PRINTS" id="PR00098">
    <property type="entry name" value="CPSASE"/>
</dbReference>
<evidence type="ECO:0000256" key="13">
    <source>
        <dbReference type="ARBA" id="ARBA00047359"/>
    </source>
</evidence>
<dbReference type="Gene3D" id="3.40.50.1380">
    <property type="entry name" value="Methylglyoxal synthase-like domain"/>
    <property type="match status" value="1"/>
</dbReference>
<evidence type="ECO:0000256" key="6">
    <source>
        <dbReference type="ARBA" id="ARBA00022605"/>
    </source>
</evidence>
<dbReference type="SMART" id="SM00851">
    <property type="entry name" value="MGS"/>
    <property type="match status" value="1"/>
</dbReference>
<dbReference type="EMBL" id="MEUB01000036">
    <property type="protein sequence ID" value="OGC21747.1"/>
    <property type="molecule type" value="Genomic_DNA"/>
</dbReference>
<gene>
    <name evidence="17" type="ORF">A2310_00375</name>
</gene>
<evidence type="ECO:0000259" key="16">
    <source>
        <dbReference type="PROSITE" id="PS51855"/>
    </source>
</evidence>
<dbReference type="Pfam" id="PF02786">
    <property type="entry name" value="CPSase_L_D2"/>
    <property type="match status" value="1"/>
</dbReference>
<dbReference type="Pfam" id="PF25596">
    <property type="entry name" value="CPSase_L_D1"/>
    <property type="match status" value="1"/>
</dbReference>
<evidence type="ECO:0000256" key="9">
    <source>
        <dbReference type="ARBA" id="ARBA00022840"/>
    </source>
</evidence>
<dbReference type="GO" id="GO:0005737">
    <property type="term" value="C:cytoplasm"/>
    <property type="evidence" value="ECO:0007669"/>
    <property type="project" value="TreeGrafter"/>
</dbReference>
<evidence type="ECO:0000256" key="12">
    <source>
        <dbReference type="ARBA" id="ARBA00023211"/>
    </source>
</evidence>
<dbReference type="FunFam" id="3.40.50.20:FF:000003">
    <property type="entry name" value="Carbamoyl-phosphate synthase large chain"/>
    <property type="match status" value="1"/>
</dbReference>
<keyword evidence="9 14" id="KW-0067">ATP-binding</keyword>
<keyword evidence="6" id="KW-0028">Amino-acid biosynthesis</keyword>
<dbReference type="Gene3D" id="3.40.50.20">
    <property type="match status" value="1"/>
</dbReference>
<dbReference type="GO" id="GO:0004088">
    <property type="term" value="F:carbamoyl-phosphate synthase (glutamine-hydrolyzing) activity"/>
    <property type="evidence" value="ECO:0007669"/>
    <property type="project" value="TreeGrafter"/>
</dbReference>
<reference evidence="17 18" key="1">
    <citation type="journal article" date="2016" name="Nat. Commun.">
        <title>Thousands of microbial genomes shed light on interconnected biogeochemical processes in an aquifer system.</title>
        <authorList>
            <person name="Anantharaman K."/>
            <person name="Brown C.T."/>
            <person name="Hug L.A."/>
            <person name="Sharon I."/>
            <person name="Castelle C.J."/>
            <person name="Probst A.J."/>
            <person name="Thomas B.C."/>
            <person name="Singh A."/>
            <person name="Wilkins M.J."/>
            <person name="Karaoz U."/>
            <person name="Brodie E.L."/>
            <person name="Williams K.H."/>
            <person name="Hubbard S.S."/>
            <person name="Banfield J.F."/>
        </authorList>
    </citation>
    <scope>NUCLEOTIDE SEQUENCE [LARGE SCALE GENOMIC DNA]</scope>
</reference>
<dbReference type="PROSITE" id="PS00867">
    <property type="entry name" value="CPSASE_2"/>
    <property type="match status" value="1"/>
</dbReference>
<keyword evidence="12" id="KW-0464">Manganese</keyword>
<dbReference type="Gene3D" id="3.30.470.20">
    <property type="entry name" value="ATP-grasp fold, B domain"/>
    <property type="match status" value="1"/>
</dbReference>
<dbReference type="GO" id="GO:0006541">
    <property type="term" value="P:glutamine metabolic process"/>
    <property type="evidence" value="ECO:0007669"/>
    <property type="project" value="TreeGrafter"/>
</dbReference>
<dbReference type="GO" id="GO:0044205">
    <property type="term" value="P:'de novo' UMP biosynthetic process"/>
    <property type="evidence" value="ECO:0007669"/>
    <property type="project" value="UniProtKB-UniPathway"/>
</dbReference>
<evidence type="ECO:0000313" key="17">
    <source>
        <dbReference type="EMBL" id="OGC21747.1"/>
    </source>
</evidence>
<dbReference type="Proteomes" id="UP000178417">
    <property type="component" value="Unassembled WGS sequence"/>
</dbReference>
<comment type="caution">
    <text evidence="17">The sequence shown here is derived from an EMBL/GenBank/DDBJ whole genome shotgun (WGS) entry which is preliminary data.</text>
</comment>
<dbReference type="UniPathway" id="UPA00070">
    <property type="reaction ID" value="UER00115"/>
</dbReference>
<evidence type="ECO:0000256" key="4">
    <source>
        <dbReference type="ARBA" id="ARBA00022571"/>
    </source>
</evidence>
<comment type="cofactor">
    <cofactor evidence="1">
        <name>Mn(2+)</name>
        <dbReference type="ChEBI" id="CHEBI:29035"/>
    </cofactor>
</comment>
<dbReference type="PANTHER" id="PTHR11405:SF53">
    <property type="entry name" value="CARBAMOYL-PHOSPHATE SYNTHASE [AMMONIA], MITOCHONDRIAL"/>
    <property type="match status" value="1"/>
</dbReference>
<feature type="domain" description="ATP-grasp" evidence="15">
    <location>
        <begin position="130"/>
        <end position="321"/>
    </location>
</feature>
<comment type="catalytic activity">
    <reaction evidence="13">
        <text>hydrogencarbonate + NH4(+) + 2 ATP = carbamoyl phosphate + 2 ADP + phosphate + 2 H(+)</text>
        <dbReference type="Rhea" id="RHEA:18029"/>
        <dbReference type="ChEBI" id="CHEBI:15378"/>
        <dbReference type="ChEBI" id="CHEBI:17544"/>
        <dbReference type="ChEBI" id="CHEBI:28938"/>
        <dbReference type="ChEBI" id="CHEBI:30616"/>
        <dbReference type="ChEBI" id="CHEBI:43474"/>
        <dbReference type="ChEBI" id="CHEBI:58228"/>
        <dbReference type="ChEBI" id="CHEBI:456216"/>
        <dbReference type="EC" id="6.3.4.16"/>
    </reaction>
</comment>
<dbReference type="PROSITE" id="PS50975">
    <property type="entry name" value="ATP_GRASP"/>
    <property type="match status" value="1"/>
</dbReference>
<dbReference type="InterPro" id="IPR036914">
    <property type="entry name" value="MGS-like_dom_sf"/>
</dbReference>
<dbReference type="InterPro" id="IPR005479">
    <property type="entry name" value="CPAse_ATP-bd"/>
</dbReference>
<evidence type="ECO:0000256" key="11">
    <source>
        <dbReference type="ARBA" id="ARBA00022975"/>
    </source>
</evidence>
<dbReference type="GO" id="GO:0004087">
    <property type="term" value="F:carbamoyl-phosphate synthase (ammonia) activity"/>
    <property type="evidence" value="ECO:0007669"/>
    <property type="project" value="UniProtKB-EC"/>
</dbReference>
<evidence type="ECO:0000313" key="18">
    <source>
        <dbReference type="Proteomes" id="UP000178417"/>
    </source>
</evidence>
<proteinExistence type="inferred from homology"/>
<keyword evidence="4" id="KW-0055">Arginine biosynthesis</keyword>
<dbReference type="FunFam" id="3.30.470.20:FF:000013">
    <property type="entry name" value="Carbamoyl-phosphate synthase large chain"/>
    <property type="match status" value="1"/>
</dbReference>
<dbReference type="InterPro" id="IPR011607">
    <property type="entry name" value="MGS-like_dom"/>
</dbReference>
<evidence type="ECO:0000256" key="1">
    <source>
        <dbReference type="ARBA" id="ARBA00001936"/>
    </source>
</evidence>
<feature type="domain" description="MGS-like" evidence="16">
    <location>
        <begin position="388"/>
        <end position="523"/>
    </location>
</feature>
<evidence type="ECO:0000256" key="2">
    <source>
        <dbReference type="ARBA" id="ARBA00005077"/>
    </source>
</evidence>
<dbReference type="STRING" id="1802579.A2310_00375"/>
<dbReference type="SUPFAM" id="SSF56059">
    <property type="entry name" value="Glutathione synthetase ATP-binding domain-like"/>
    <property type="match status" value="1"/>
</dbReference>